<proteinExistence type="predicted"/>
<keyword evidence="3 4" id="KW-0539">Nucleus</keyword>
<protein>
    <submittedName>
        <fullName evidence="7">Gas41</fullName>
    </submittedName>
</protein>
<evidence type="ECO:0000313" key="8">
    <source>
        <dbReference type="Proteomes" id="UP000823046"/>
    </source>
</evidence>
<dbReference type="PANTHER" id="PTHR47573:SF1">
    <property type="entry name" value="PROTEIN AF-9 HOMOLOG"/>
    <property type="match status" value="1"/>
</dbReference>
<reference evidence="7 8" key="1">
    <citation type="journal article" date="2020" name="bioRxiv">
        <title>Metabolic contributions of an alphaproteobacterial endosymbiont in the apicomplexan Cardiosporidium cionae.</title>
        <authorList>
            <person name="Hunter E.S."/>
            <person name="Paight C.J."/>
            <person name="Lane C.E."/>
        </authorList>
    </citation>
    <scope>NUCLEOTIDE SEQUENCE [LARGE SCALE GENOMIC DNA]</scope>
    <source>
        <strain evidence="7">ESH_2018</strain>
    </source>
</reference>
<name>A0ABQ7JE43_9APIC</name>
<dbReference type="CDD" id="cd16887">
    <property type="entry name" value="YEATS"/>
    <property type="match status" value="1"/>
</dbReference>
<comment type="subcellular location">
    <subcellularLocation>
        <location evidence="4">Nucleus</location>
    </subcellularLocation>
</comment>
<dbReference type="Pfam" id="PF03366">
    <property type="entry name" value="YEATS"/>
    <property type="match status" value="1"/>
</dbReference>
<dbReference type="InterPro" id="IPR005033">
    <property type="entry name" value="YEATS"/>
</dbReference>
<dbReference type="InterPro" id="IPR038704">
    <property type="entry name" value="YEAST_sf"/>
</dbReference>
<evidence type="ECO:0000313" key="7">
    <source>
        <dbReference type="EMBL" id="KAF8822292.1"/>
    </source>
</evidence>
<feature type="domain" description="YEATS" evidence="6">
    <location>
        <begin position="5"/>
        <end position="170"/>
    </location>
</feature>
<dbReference type="PROSITE" id="PS51037">
    <property type="entry name" value="YEATS"/>
    <property type="match status" value="1"/>
</dbReference>
<evidence type="ECO:0000256" key="1">
    <source>
        <dbReference type="ARBA" id="ARBA00023015"/>
    </source>
</evidence>
<evidence type="ECO:0000256" key="5">
    <source>
        <dbReference type="SAM" id="MobiDB-lite"/>
    </source>
</evidence>
<dbReference type="InterPro" id="IPR055129">
    <property type="entry name" value="YEATS_dom"/>
</dbReference>
<gene>
    <name evidence="7" type="ORF">IE077_004093</name>
</gene>
<dbReference type="PANTHER" id="PTHR47573">
    <property type="entry name" value="PROTEIN AF-9 HOMOLOG"/>
    <property type="match status" value="1"/>
</dbReference>
<evidence type="ECO:0000256" key="3">
    <source>
        <dbReference type="ARBA" id="ARBA00023242"/>
    </source>
</evidence>
<accession>A0ABQ7JE43</accession>
<keyword evidence="8" id="KW-1185">Reference proteome</keyword>
<organism evidence="7 8">
    <name type="scientific">Cardiosporidium cionae</name>
    <dbReference type="NCBI Taxonomy" id="476202"/>
    <lineage>
        <taxon>Eukaryota</taxon>
        <taxon>Sar</taxon>
        <taxon>Alveolata</taxon>
        <taxon>Apicomplexa</taxon>
        <taxon>Aconoidasida</taxon>
        <taxon>Nephromycida</taxon>
        <taxon>Cardiosporidium</taxon>
    </lineage>
</organism>
<dbReference type="Proteomes" id="UP000823046">
    <property type="component" value="Unassembled WGS sequence"/>
</dbReference>
<comment type="caution">
    <text evidence="7">The sequence shown here is derived from an EMBL/GenBank/DDBJ whole genome shotgun (WGS) entry which is preliminary data.</text>
</comment>
<evidence type="ECO:0000256" key="2">
    <source>
        <dbReference type="ARBA" id="ARBA00023163"/>
    </source>
</evidence>
<dbReference type="Gene3D" id="2.60.40.1970">
    <property type="entry name" value="YEATS domain"/>
    <property type="match status" value="1"/>
</dbReference>
<evidence type="ECO:0000256" key="4">
    <source>
        <dbReference type="PROSITE-ProRule" id="PRU00376"/>
    </source>
</evidence>
<keyword evidence="2" id="KW-0804">Transcription</keyword>
<feature type="region of interest" description="Disordered" evidence="5">
    <location>
        <begin position="241"/>
        <end position="289"/>
    </location>
</feature>
<dbReference type="EMBL" id="JADAQX010000066">
    <property type="protein sequence ID" value="KAF8822292.1"/>
    <property type="molecule type" value="Genomic_DNA"/>
</dbReference>
<sequence length="289" mass="33356">MSMPRKASVTVRKPLILGSYAFKMNTLEKKNYGEMTHRWTCLLRSPKGEDLSYFIKKVIFELDPSFLNSKRTLLHPPYEVSEAGWGEFFICVKLYFVDETIEPVKLTHYLKSVLVRKLNKLFLYFVNYRSNLQLNPMDPNHSSICVASETYDECLFHEPYEWFYEKLMGGPQNPPQPHRLQEYFLNLAPREKEQIKFYTGCQAYIQTLTRQLMVEATLLTKEIQASQQQVHALMPAVASTNSSETANAKGLPYSEAASEAQNIRDEESSQYSSQTYLASAHSEESREGQ</sequence>
<keyword evidence="1" id="KW-0805">Transcription regulation</keyword>
<evidence type="ECO:0000259" key="6">
    <source>
        <dbReference type="PROSITE" id="PS51037"/>
    </source>
</evidence>